<feature type="region of interest" description="Disordered" evidence="1">
    <location>
        <begin position="1"/>
        <end position="24"/>
    </location>
</feature>
<organism evidence="2 3">
    <name type="scientific">Nostocoides veronense</name>
    <dbReference type="NCBI Taxonomy" id="330836"/>
    <lineage>
        <taxon>Bacteria</taxon>
        <taxon>Bacillati</taxon>
        <taxon>Actinomycetota</taxon>
        <taxon>Actinomycetes</taxon>
        <taxon>Micrococcales</taxon>
        <taxon>Intrasporangiaceae</taxon>
        <taxon>Nostocoides</taxon>
    </lineage>
</organism>
<accession>A0ABN2LXG0</accession>
<comment type="caution">
    <text evidence="2">The sequence shown here is derived from an EMBL/GenBank/DDBJ whole genome shotgun (WGS) entry which is preliminary data.</text>
</comment>
<name>A0ABN2LXG0_9MICO</name>
<keyword evidence="3" id="KW-1185">Reference proteome</keyword>
<gene>
    <name evidence="2" type="ORF">GCM10009811_27510</name>
</gene>
<evidence type="ECO:0000313" key="2">
    <source>
        <dbReference type="EMBL" id="GAA1802224.1"/>
    </source>
</evidence>
<reference evidence="2 3" key="1">
    <citation type="journal article" date="2019" name="Int. J. Syst. Evol. Microbiol.">
        <title>The Global Catalogue of Microorganisms (GCM) 10K type strain sequencing project: providing services to taxonomists for standard genome sequencing and annotation.</title>
        <authorList>
            <consortium name="The Broad Institute Genomics Platform"/>
            <consortium name="The Broad Institute Genome Sequencing Center for Infectious Disease"/>
            <person name="Wu L."/>
            <person name="Ma J."/>
        </authorList>
    </citation>
    <scope>NUCLEOTIDE SEQUENCE [LARGE SCALE GENOMIC DNA]</scope>
    <source>
        <strain evidence="2 3">JCM 15592</strain>
    </source>
</reference>
<dbReference type="EMBL" id="BAAAPO010000042">
    <property type="protein sequence ID" value="GAA1802224.1"/>
    <property type="molecule type" value="Genomic_DNA"/>
</dbReference>
<evidence type="ECO:0000256" key="1">
    <source>
        <dbReference type="SAM" id="MobiDB-lite"/>
    </source>
</evidence>
<proteinExistence type="predicted"/>
<protein>
    <submittedName>
        <fullName evidence="2">Uncharacterized protein</fullName>
    </submittedName>
</protein>
<sequence length="80" mass="8103">MASTLAGDANRRQHTPSFSKEAATMSTSIVNPTWTDLAMTAALPHGTGDAYGRERISAASAVFVATAQGTTGSPPGAATH</sequence>
<evidence type="ECO:0000313" key="3">
    <source>
        <dbReference type="Proteomes" id="UP001499938"/>
    </source>
</evidence>
<dbReference type="Proteomes" id="UP001499938">
    <property type="component" value="Unassembled WGS sequence"/>
</dbReference>